<name>A0A9E7DCH8_9ACTO</name>
<dbReference type="AlphaFoldDB" id="A0A9E7DCH8"/>
<feature type="transmembrane region" description="Helical" evidence="5">
    <location>
        <begin position="225"/>
        <end position="246"/>
    </location>
</feature>
<dbReference type="PANTHER" id="PTHR43229:SF3">
    <property type="entry name" value="ABC-TYPE MULTIDRUG TRANSPORT SYSTEM, PERMEASE COMPONENT"/>
    <property type="match status" value="1"/>
</dbReference>
<dbReference type="EMBL" id="CP097095">
    <property type="protein sequence ID" value="UQF79874.1"/>
    <property type="molecule type" value="Genomic_DNA"/>
</dbReference>
<evidence type="ECO:0000313" key="7">
    <source>
        <dbReference type="EMBL" id="UQF79874.1"/>
    </source>
</evidence>
<sequence length="252" mass="26848">MRGHYTQDLLKLQTRELVRNVSYFVFVAVFPFFMSGMFLGMTYIMAGKPGGPDFGPIVMPMAIFLAVTGIGLQVTAGPLAELREAGALRVLGTTPLSRTDFLLTHLAVRFIMGIIQIAIIIAIAIGLDLVTASNGVLVFAVSLIGLALFFTIGYLIGGAVSSGQLAANLSTLIQLLALFLSGAAIPFAILPDSLTAVLSKIPTSLFADLIFWAADSPLQRTSNPLLAFAVVIAVTVALFVVAVRTFKWDVRK</sequence>
<dbReference type="InterPro" id="IPR047817">
    <property type="entry name" value="ABC2_TM_bact-type"/>
</dbReference>
<dbReference type="InterPro" id="IPR051784">
    <property type="entry name" value="Nod_factor_ABC_transporter"/>
</dbReference>
<feature type="transmembrane region" description="Helical" evidence="5">
    <location>
        <begin position="169"/>
        <end position="190"/>
    </location>
</feature>
<evidence type="ECO:0000256" key="5">
    <source>
        <dbReference type="SAM" id="Phobius"/>
    </source>
</evidence>
<feature type="transmembrane region" description="Helical" evidence="5">
    <location>
        <begin position="57"/>
        <end position="80"/>
    </location>
</feature>
<comment type="subcellular location">
    <subcellularLocation>
        <location evidence="1">Membrane</location>
        <topology evidence="1">Multi-pass membrane protein</topology>
    </subcellularLocation>
</comment>
<keyword evidence="2 5" id="KW-0812">Transmembrane</keyword>
<evidence type="ECO:0000313" key="8">
    <source>
        <dbReference type="Proteomes" id="UP000830236"/>
    </source>
</evidence>
<feature type="transmembrane region" description="Helical" evidence="5">
    <location>
        <begin position="21"/>
        <end position="45"/>
    </location>
</feature>
<dbReference type="Pfam" id="PF12698">
    <property type="entry name" value="ABC2_membrane_3"/>
    <property type="match status" value="1"/>
</dbReference>
<evidence type="ECO:0000259" key="6">
    <source>
        <dbReference type="PROSITE" id="PS51012"/>
    </source>
</evidence>
<dbReference type="Proteomes" id="UP000830236">
    <property type="component" value="Chromosome"/>
</dbReference>
<evidence type="ECO:0000256" key="2">
    <source>
        <dbReference type="ARBA" id="ARBA00022692"/>
    </source>
</evidence>
<dbReference type="GO" id="GO:0140359">
    <property type="term" value="F:ABC-type transporter activity"/>
    <property type="evidence" value="ECO:0007669"/>
    <property type="project" value="InterPro"/>
</dbReference>
<feature type="transmembrane region" description="Helical" evidence="5">
    <location>
        <begin position="101"/>
        <end position="125"/>
    </location>
</feature>
<feature type="domain" description="ABC transmembrane type-2" evidence="6">
    <location>
        <begin position="22"/>
        <end position="249"/>
    </location>
</feature>
<evidence type="ECO:0000256" key="3">
    <source>
        <dbReference type="ARBA" id="ARBA00022989"/>
    </source>
</evidence>
<dbReference type="PROSITE" id="PS51012">
    <property type="entry name" value="ABC_TM2"/>
    <property type="match status" value="1"/>
</dbReference>
<organism evidence="7 8">
    <name type="scientific">Actinomyces graevenitzii</name>
    <dbReference type="NCBI Taxonomy" id="55565"/>
    <lineage>
        <taxon>Bacteria</taxon>
        <taxon>Bacillati</taxon>
        <taxon>Actinomycetota</taxon>
        <taxon>Actinomycetes</taxon>
        <taxon>Actinomycetales</taxon>
        <taxon>Actinomycetaceae</taxon>
        <taxon>Actinomyces</taxon>
    </lineage>
</organism>
<protein>
    <submittedName>
        <fullName evidence="7">ABC transporter permease</fullName>
    </submittedName>
</protein>
<gene>
    <name evidence="7" type="ORF">M3I41_00905</name>
</gene>
<keyword evidence="4 5" id="KW-0472">Membrane</keyword>
<dbReference type="GO" id="GO:0016020">
    <property type="term" value="C:membrane"/>
    <property type="evidence" value="ECO:0007669"/>
    <property type="project" value="UniProtKB-SubCell"/>
</dbReference>
<keyword evidence="3 5" id="KW-1133">Transmembrane helix</keyword>
<reference evidence="7" key="1">
    <citation type="submission" date="2022-05" db="EMBL/GenBank/DDBJ databases">
        <title>Using nanopore sequencing to obtain complete genomes from saliva samples.</title>
        <authorList>
            <person name="Baker J.L."/>
        </authorList>
    </citation>
    <scope>NUCLEOTIDE SEQUENCE</scope>
    <source>
        <strain evidence="7">JCVI-JB-Ag32</strain>
    </source>
</reference>
<accession>A0A9E7DCH8</accession>
<feature type="transmembrane region" description="Helical" evidence="5">
    <location>
        <begin position="137"/>
        <end position="157"/>
    </location>
</feature>
<dbReference type="KEGG" id="agh:M3I41_00905"/>
<dbReference type="PANTHER" id="PTHR43229">
    <property type="entry name" value="NODULATION PROTEIN J"/>
    <property type="match status" value="1"/>
</dbReference>
<proteinExistence type="predicted"/>
<dbReference type="InterPro" id="IPR013525">
    <property type="entry name" value="ABC2_TM"/>
</dbReference>
<evidence type="ECO:0000256" key="1">
    <source>
        <dbReference type="ARBA" id="ARBA00004141"/>
    </source>
</evidence>
<evidence type="ECO:0000256" key="4">
    <source>
        <dbReference type="ARBA" id="ARBA00023136"/>
    </source>
</evidence>